<gene>
    <name evidence="1" type="ORF">L873DRAFT_1665442</name>
</gene>
<dbReference type="OrthoDB" id="4349822at2759"/>
<evidence type="ECO:0008006" key="3">
    <source>
        <dbReference type="Google" id="ProtNLM"/>
    </source>
</evidence>
<dbReference type="Proteomes" id="UP000276215">
    <property type="component" value="Unassembled WGS sequence"/>
</dbReference>
<evidence type="ECO:0000313" key="2">
    <source>
        <dbReference type="Proteomes" id="UP000276215"/>
    </source>
</evidence>
<dbReference type="AlphaFoldDB" id="A0A3N4K360"/>
<evidence type="ECO:0000313" key="1">
    <source>
        <dbReference type="EMBL" id="RPB04773.1"/>
    </source>
</evidence>
<accession>A0A3N4K360</accession>
<dbReference type="EMBL" id="ML120356">
    <property type="protein sequence ID" value="RPB04773.1"/>
    <property type="molecule type" value="Genomic_DNA"/>
</dbReference>
<keyword evidence="2" id="KW-1185">Reference proteome</keyword>
<name>A0A3N4K360_9PEZI</name>
<protein>
    <recommendedName>
        <fullName evidence="3">Tc1-like transposase DDE domain-containing protein</fullName>
    </recommendedName>
</protein>
<organism evidence="1 2">
    <name type="scientific">Choiromyces venosus 120613-1</name>
    <dbReference type="NCBI Taxonomy" id="1336337"/>
    <lineage>
        <taxon>Eukaryota</taxon>
        <taxon>Fungi</taxon>
        <taxon>Dikarya</taxon>
        <taxon>Ascomycota</taxon>
        <taxon>Pezizomycotina</taxon>
        <taxon>Pezizomycetes</taxon>
        <taxon>Pezizales</taxon>
        <taxon>Tuberaceae</taxon>
        <taxon>Choiromyces</taxon>
    </lineage>
</organism>
<proteinExistence type="predicted"/>
<sequence length="60" mass="7130">MHSHLVPFWYHCCEEYGWVTVVEDSVLDHKGFSTHYRNLNQIETTKWPAQSPDINLIENL</sequence>
<reference evidence="1 2" key="1">
    <citation type="journal article" date="2018" name="Nat. Ecol. Evol.">
        <title>Pezizomycetes genomes reveal the molecular basis of ectomycorrhizal truffle lifestyle.</title>
        <authorList>
            <person name="Murat C."/>
            <person name="Payen T."/>
            <person name="Noel B."/>
            <person name="Kuo A."/>
            <person name="Morin E."/>
            <person name="Chen J."/>
            <person name="Kohler A."/>
            <person name="Krizsan K."/>
            <person name="Balestrini R."/>
            <person name="Da Silva C."/>
            <person name="Montanini B."/>
            <person name="Hainaut M."/>
            <person name="Levati E."/>
            <person name="Barry K.W."/>
            <person name="Belfiori B."/>
            <person name="Cichocki N."/>
            <person name="Clum A."/>
            <person name="Dockter R.B."/>
            <person name="Fauchery L."/>
            <person name="Guy J."/>
            <person name="Iotti M."/>
            <person name="Le Tacon F."/>
            <person name="Lindquist E.A."/>
            <person name="Lipzen A."/>
            <person name="Malagnac F."/>
            <person name="Mello A."/>
            <person name="Molinier V."/>
            <person name="Miyauchi S."/>
            <person name="Poulain J."/>
            <person name="Riccioni C."/>
            <person name="Rubini A."/>
            <person name="Sitrit Y."/>
            <person name="Splivallo R."/>
            <person name="Traeger S."/>
            <person name="Wang M."/>
            <person name="Zifcakova L."/>
            <person name="Wipf D."/>
            <person name="Zambonelli A."/>
            <person name="Paolocci F."/>
            <person name="Nowrousian M."/>
            <person name="Ottonello S."/>
            <person name="Baldrian P."/>
            <person name="Spatafora J.W."/>
            <person name="Henrissat B."/>
            <person name="Nagy L.G."/>
            <person name="Aury J.M."/>
            <person name="Wincker P."/>
            <person name="Grigoriev I.V."/>
            <person name="Bonfante P."/>
            <person name="Martin F.M."/>
        </authorList>
    </citation>
    <scope>NUCLEOTIDE SEQUENCE [LARGE SCALE GENOMIC DNA]</scope>
    <source>
        <strain evidence="1 2">120613-1</strain>
    </source>
</reference>